<evidence type="ECO:0000313" key="1">
    <source>
        <dbReference type="EMBL" id="MBE9192502.1"/>
    </source>
</evidence>
<proteinExistence type="predicted"/>
<name>A0ABR9UW30_9CHRO</name>
<sequence length="66" mass="7333">MNSTEIMYLTHDQIPGYVESQVTLGRDRATVIKEIAALRSDVVLLSVHDDQETFKAKVKAACNLAQ</sequence>
<evidence type="ECO:0000313" key="2">
    <source>
        <dbReference type="Proteomes" id="UP000651156"/>
    </source>
</evidence>
<accession>A0ABR9UW30</accession>
<dbReference type="RefSeq" id="WP_193933927.1">
    <property type="nucleotide sequence ID" value="NZ_CAWPMZ010000093.1"/>
</dbReference>
<keyword evidence="2" id="KW-1185">Reference proteome</keyword>
<dbReference type="Proteomes" id="UP000651156">
    <property type="component" value="Unassembled WGS sequence"/>
</dbReference>
<organism evidence="1 2">
    <name type="scientific">Gloeocapsopsis crepidinum LEGE 06123</name>
    <dbReference type="NCBI Taxonomy" id="588587"/>
    <lineage>
        <taxon>Bacteria</taxon>
        <taxon>Bacillati</taxon>
        <taxon>Cyanobacteriota</taxon>
        <taxon>Cyanophyceae</taxon>
        <taxon>Oscillatoriophycideae</taxon>
        <taxon>Chroococcales</taxon>
        <taxon>Chroococcaceae</taxon>
        <taxon>Gloeocapsopsis</taxon>
    </lineage>
</organism>
<comment type="caution">
    <text evidence="1">The sequence shown here is derived from an EMBL/GenBank/DDBJ whole genome shotgun (WGS) entry which is preliminary data.</text>
</comment>
<gene>
    <name evidence="1" type="ORF">IQ230_19540</name>
</gene>
<dbReference type="EMBL" id="JADEWN010000057">
    <property type="protein sequence ID" value="MBE9192502.1"/>
    <property type="molecule type" value="Genomic_DNA"/>
</dbReference>
<protein>
    <submittedName>
        <fullName evidence="1">Uncharacterized protein</fullName>
    </submittedName>
</protein>
<reference evidence="1 2" key="1">
    <citation type="submission" date="2020-10" db="EMBL/GenBank/DDBJ databases">
        <authorList>
            <person name="Castelo-Branco R."/>
            <person name="Eusebio N."/>
            <person name="Adriana R."/>
            <person name="Vieira A."/>
            <person name="Brugerolle De Fraissinette N."/>
            <person name="Rezende De Castro R."/>
            <person name="Schneider M.P."/>
            <person name="Vasconcelos V."/>
            <person name="Leao P.N."/>
        </authorList>
    </citation>
    <scope>NUCLEOTIDE SEQUENCE [LARGE SCALE GENOMIC DNA]</scope>
    <source>
        <strain evidence="1 2">LEGE 06123</strain>
    </source>
</reference>